<reference evidence="1 2" key="1">
    <citation type="submission" date="2021-01" db="EMBL/GenBank/DDBJ databases">
        <title>Whole genome shotgun sequence of Catellatospora bangladeshensis NBRC 107357.</title>
        <authorList>
            <person name="Komaki H."/>
            <person name="Tamura T."/>
        </authorList>
    </citation>
    <scope>NUCLEOTIDE SEQUENCE [LARGE SCALE GENOMIC DNA]</scope>
    <source>
        <strain evidence="1 2">NBRC 107357</strain>
    </source>
</reference>
<evidence type="ECO:0000313" key="2">
    <source>
        <dbReference type="Proteomes" id="UP000601223"/>
    </source>
</evidence>
<accession>A0A8J3JC92</accession>
<comment type="caution">
    <text evidence="1">The sequence shown here is derived from an EMBL/GenBank/DDBJ whole genome shotgun (WGS) entry which is preliminary data.</text>
</comment>
<name>A0A8J3JC92_9ACTN</name>
<proteinExistence type="predicted"/>
<protein>
    <submittedName>
        <fullName evidence="1">Uncharacterized protein</fullName>
    </submittedName>
</protein>
<dbReference type="EMBL" id="BONF01000008">
    <property type="protein sequence ID" value="GIF79994.1"/>
    <property type="molecule type" value="Genomic_DNA"/>
</dbReference>
<organism evidence="1 2">
    <name type="scientific">Catellatospora bangladeshensis</name>
    <dbReference type="NCBI Taxonomy" id="310355"/>
    <lineage>
        <taxon>Bacteria</taxon>
        <taxon>Bacillati</taxon>
        <taxon>Actinomycetota</taxon>
        <taxon>Actinomycetes</taxon>
        <taxon>Micromonosporales</taxon>
        <taxon>Micromonosporaceae</taxon>
        <taxon>Catellatospora</taxon>
    </lineage>
</organism>
<dbReference type="AlphaFoldDB" id="A0A8J3JC92"/>
<gene>
    <name evidence="1" type="ORF">Cba03nite_13430</name>
</gene>
<dbReference type="RefSeq" id="WP_203743082.1">
    <property type="nucleotide sequence ID" value="NZ_BONF01000008.1"/>
</dbReference>
<evidence type="ECO:0000313" key="1">
    <source>
        <dbReference type="EMBL" id="GIF79994.1"/>
    </source>
</evidence>
<sequence length="318" mass="33771">MTSPAAQDAPRPGSTRRRRDAAVAAGLALLALLTCAAATRRASLTTAQATVVAGDLRAMYERIQGSVEQRTAALLLAHVARQEPIRACMASSGFDYAFAPFADPFGGRTRLLLPAEVSAVVDPGAEEALKLVPQTIEPVEAAPVAHPASYEKLSAAKRRLYDDTVLMCEPPIEDQPTDTIAPTISGDLDADFLAMLRRVGDDQEVAARMEFYASCMDQRGYPVHTVGELYAAVTAKFHDDSGVPLRPESSLLPLAKAYQQDAVRADGECRTPAWTGAMTLARGELAAFAQEHAAQLAALDAEWAGLAGRAAEARAKLA</sequence>
<dbReference type="Proteomes" id="UP000601223">
    <property type="component" value="Unassembled WGS sequence"/>
</dbReference>
<keyword evidence="2" id="KW-1185">Reference proteome</keyword>